<keyword evidence="2" id="KW-1185">Reference proteome</keyword>
<name>A0A556MGD6_9FLAO</name>
<gene>
    <name evidence="1" type="ORF">FO442_18430</name>
</gene>
<organism evidence="1 2">
    <name type="scientific">Fluviicola chungangensis</name>
    <dbReference type="NCBI Taxonomy" id="2597671"/>
    <lineage>
        <taxon>Bacteria</taxon>
        <taxon>Pseudomonadati</taxon>
        <taxon>Bacteroidota</taxon>
        <taxon>Flavobacteriia</taxon>
        <taxon>Flavobacteriales</taxon>
        <taxon>Crocinitomicaceae</taxon>
        <taxon>Fluviicola</taxon>
    </lineage>
</organism>
<accession>A0A556MGD6</accession>
<evidence type="ECO:0000313" key="1">
    <source>
        <dbReference type="EMBL" id="TSJ38994.1"/>
    </source>
</evidence>
<dbReference type="RefSeq" id="WP_144334694.1">
    <property type="nucleotide sequence ID" value="NZ_VLPL01000013.1"/>
</dbReference>
<proteinExistence type="predicted"/>
<dbReference type="AlphaFoldDB" id="A0A556MGD6"/>
<dbReference type="Proteomes" id="UP000316008">
    <property type="component" value="Unassembled WGS sequence"/>
</dbReference>
<reference evidence="1 2" key="1">
    <citation type="submission" date="2019-07" db="EMBL/GenBank/DDBJ databases">
        <authorList>
            <person name="Huq M.A."/>
        </authorList>
    </citation>
    <scope>NUCLEOTIDE SEQUENCE [LARGE SCALE GENOMIC DNA]</scope>
    <source>
        <strain evidence="1 2">MAH-3</strain>
    </source>
</reference>
<sequence>MKSKLIVLFLGFSAWSFGYVEMTRVDAKIFIANPETDFTKIQVKNEALKVKMITFLFDNDMIDHIGTKAYDPTALFVNYYKQFGPLYQLIDLNNDQIPELIFNGYCTEEREKEQLQIFTTIKGELVPVYNKIGHLLAYKIHPNTKEILLYHHQYPCCENASHNLNRLRLIDNRMTLVMRYFVGRDRGMKGHFFPEKSVFSGKFYHTKAKTSLYWSPEVIDQGAWPRRTEKNIIAHYPDSTIYSVLAEKGKWSFVVMHGAPVVEENKVINPANFSTTWIYGWIKNDG</sequence>
<dbReference type="OrthoDB" id="1466698at2"/>
<protein>
    <submittedName>
        <fullName evidence="1">Uncharacterized protein</fullName>
    </submittedName>
</protein>
<evidence type="ECO:0000313" key="2">
    <source>
        <dbReference type="Proteomes" id="UP000316008"/>
    </source>
</evidence>
<dbReference type="EMBL" id="VLPL01000013">
    <property type="protein sequence ID" value="TSJ38994.1"/>
    <property type="molecule type" value="Genomic_DNA"/>
</dbReference>
<comment type="caution">
    <text evidence="1">The sequence shown here is derived from an EMBL/GenBank/DDBJ whole genome shotgun (WGS) entry which is preliminary data.</text>
</comment>